<evidence type="ECO:0000256" key="1">
    <source>
        <dbReference type="ARBA" id="ARBA00004141"/>
    </source>
</evidence>
<dbReference type="Gene3D" id="1.20.1070.10">
    <property type="entry name" value="Rhodopsin 7-helix transmembrane proteins"/>
    <property type="match status" value="1"/>
</dbReference>
<comment type="subcellular location">
    <subcellularLocation>
        <location evidence="1">Membrane</location>
        <topology evidence="1">Multi-pass membrane protein</topology>
    </subcellularLocation>
</comment>
<keyword evidence="8" id="KW-1185">Reference proteome</keyword>
<dbReference type="PANTHER" id="PTHR31552">
    <property type="entry name" value="SERPENTINE RECEPTOR CLASS GAMMA"/>
    <property type="match status" value="1"/>
</dbReference>
<evidence type="ECO:0000256" key="2">
    <source>
        <dbReference type="ARBA" id="ARBA00005692"/>
    </source>
</evidence>
<comment type="similarity">
    <text evidence="2 6">Belongs to the nematode receptor-like protein srg family.</text>
</comment>
<gene>
    <name evidence="7" type="ORF">CAMP_LOCUS7579</name>
</gene>
<evidence type="ECO:0000256" key="6">
    <source>
        <dbReference type="RuleBase" id="RU280813"/>
    </source>
</evidence>
<name>A0A9P1IKL3_9PELO</name>
<dbReference type="Proteomes" id="UP001152747">
    <property type="component" value="Unassembled WGS sequence"/>
</dbReference>
<feature type="transmembrane region" description="Helical" evidence="6">
    <location>
        <begin position="111"/>
        <end position="132"/>
    </location>
</feature>
<dbReference type="PANTHER" id="PTHR31552:SF28">
    <property type="entry name" value="SERPENTINE RECEPTOR CLASS GAMMA"/>
    <property type="match status" value="1"/>
</dbReference>
<dbReference type="EMBL" id="CANHGI010000003">
    <property type="protein sequence ID" value="CAI5444942.1"/>
    <property type="molecule type" value="Genomic_DNA"/>
</dbReference>
<evidence type="ECO:0000313" key="8">
    <source>
        <dbReference type="Proteomes" id="UP001152747"/>
    </source>
</evidence>
<dbReference type="Pfam" id="PF02118">
    <property type="entry name" value="Srg"/>
    <property type="match status" value="1"/>
</dbReference>
<keyword evidence="4 6" id="KW-1133">Transmembrane helix</keyword>
<dbReference type="OrthoDB" id="5852634at2759"/>
<keyword evidence="3 6" id="KW-0812">Transmembrane</keyword>
<sequence length="325" mass="38153">MSTISDKLSEFYFKNTSTLIIQKGIPTQYQFNYRQILLLINLIYTIPSFYIYSKCRKLLKEKSNNHFNTIFSNDFYINVALFIIDIISTRLPISGLINNYPSYFPEYFPKILLFLSYYLIYANYFSSTLICLHRMTSVAFYQNNFWKRHTNLSIILIYVLSLIPTWHIWTYDVFYYILAANDSRYQLNYNQVFLKRYIRNSSALATISLTLAIICMIANTITILKYHAKISSFKKNRRVELTMLTIAIIACFSLILQCVIQIVILMFTDIETIRATAQDLRTFCLDLSICGPPWVLYFGSFSSRKTVVNQSVIRNNSEMITRVTK</sequence>
<dbReference type="GO" id="GO:0016020">
    <property type="term" value="C:membrane"/>
    <property type="evidence" value="ECO:0007669"/>
    <property type="project" value="UniProtKB-SubCell"/>
</dbReference>
<proteinExistence type="inferred from homology"/>
<feature type="transmembrane region" description="Helical" evidence="6">
    <location>
        <begin position="203"/>
        <end position="224"/>
    </location>
</feature>
<evidence type="ECO:0000256" key="4">
    <source>
        <dbReference type="ARBA" id="ARBA00022989"/>
    </source>
</evidence>
<feature type="transmembrane region" description="Helical" evidence="6">
    <location>
        <begin position="33"/>
        <end position="52"/>
    </location>
</feature>
<evidence type="ECO:0000256" key="5">
    <source>
        <dbReference type="ARBA" id="ARBA00023136"/>
    </source>
</evidence>
<dbReference type="AlphaFoldDB" id="A0A9P1IKL3"/>
<feature type="transmembrane region" description="Helical" evidence="6">
    <location>
        <begin position="73"/>
        <end position="91"/>
    </location>
</feature>
<evidence type="ECO:0000313" key="7">
    <source>
        <dbReference type="EMBL" id="CAI5444942.1"/>
    </source>
</evidence>
<comment type="caution">
    <text evidence="6">Lacks conserved residue(s) required for the propagation of feature annotation.</text>
</comment>
<feature type="transmembrane region" description="Helical" evidence="6">
    <location>
        <begin position="152"/>
        <end position="169"/>
    </location>
</feature>
<feature type="transmembrane region" description="Helical" evidence="6">
    <location>
        <begin position="244"/>
        <end position="267"/>
    </location>
</feature>
<protein>
    <recommendedName>
        <fullName evidence="6">Serpentine receptor class gamma</fullName>
    </recommendedName>
</protein>
<dbReference type="InterPro" id="IPR000609">
    <property type="entry name" value="7TM_GPCR_serpentine_rcpt_Srg"/>
</dbReference>
<comment type="caution">
    <text evidence="7">The sequence shown here is derived from an EMBL/GenBank/DDBJ whole genome shotgun (WGS) entry which is preliminary data.</text>
</comment>
<evidence type="ECO:0000256" key="3">
    <source>
        <dbReference type="ARBA" id="ARBA00022692"/>
    </source>
</evidence>
<keyword evidence="5 6" id="KW-0472">Membrane</keyword>
<organism evidence="7 8">
    <name type="scientific">Caenorhabditis angaria</name>
    <dbReference type="NCBI Taxonomy" id="860376"/>
    <lineage>
        <taxon>Eukaryota</taxon>
        <taxon>Metazoa</taxon>
        <taxon>Ecdysozoa</taxon>
        <taxon>Nematoda</taxon>
        <taxon>Chromadorea</taxon>
        <taxon>Rhabditida</taxon>
        <taxon>Rhabditina</taxon>
        <taxon>Rhabditomorpha</taxon>
        <taxon>Rhabditoidea</taxon>
        <taxon>Rhabditidae</taxon>
        <taxon>Peloderinae</taxon>
        <taxon>Caenorhabditis</taxon>
    </lineage>
</organism>
<dbReference type="GO" id="GO:0004888">
    <property type="term" value="F:transmembrane signaling receptor activity"/>
    <property type="evidence" value="ECO:0007669"/>
    <property type="project" value="InterPro"/>
</dbReference>
<accession>A0A9P1IKL3</accession>
<dbReference type="GO" id="GO:0007606">
    <property type="term" value="P:sensory perception of chemical stimulus"/>
    <property type="evidence" value="ECO:0007669"/>
    <property type="project" value="UniProtKB-UniRule"/>
</dbReference>
<reference evidence="7" key="1">
    <citation type="submission" date="2022-11" db="EMBL/GenBank/DDBJ databases">
        <authorList>
            <person name="Kikuchi T."/>
        </authorList>
    </citation>
    <scope>NUCLEOTIDE SEQUENCE</scope>
    <source>
        <strain evidence="7">PS1010</strain>
    </source>
</reference>